<evidence type="ECO:0000313" key="4">
    <source>
        <dbReference type="Proteomes" id="UP000504634"/>
    </source>
</evidence>
<evidence type="ECO:0000256" key="2">
    <source>
        <dbReference type="SAM" id="MobiDB-lite"/>
    </source>
</evidence>
<name>A0A6J2TJC3_DROLE</name>
<evidence type="ECO:0000313" key="5">
    <source>
        <dbReference type="RefSeq" id="XP_030376755.1"/>
    </source>
</evidence>
<keyword evidence="4" id="KW-1185">Reference proteome</keyword>
<protein>
    <submittedName>
        <fullName evidence="5 6">Uncharacterized protein LOC115625741</fullName>
    </submittedName>
</protein>
<dbReference type="RefSeq" id="XP_030376755.1">
    <property type="nucleotide sequence ID" value="XM_030520895.1"/>
</dbReference>
<dbReference type="RefSeq" id="XP_030376756.1">
    <property type="nucleotide sequence ID" value="XM_030520896.1"/>
</dbReference>
<feature type="domain" description="Myb/SANT-like DNA-binding" evidence="3">
    <location>
        <begin position="12"/>
        <end position="101"/>
    </location>
</feature>
<evidence type="ECO:0000256" key="1">
    <source>
        <dbReference type="SAM" id="Coils"/>
    </source>
</evidence>
<reference evidence="5 6" key="1">
    <citation type="submission" date="2025-04" db="UniProtKB">
        <authorList>
            <consortium name="RefSeq"/>
        </authorList>
    </citation>
    <scope>IDENTIFICATION</scope>
    <source>
        <strain evidence="5 6">11010-0011.00</strain>
        <tissue evidence="5 6">Whole body</tissue>
    </source>
</reference>
<dbReference type="AlphaFoldDB" id="A0A6J2TJC3"/>
<keyword evidence="1" id="KW-0175">Coiled coil</keyword>
<proteinExistence type="predicted"/>
<dbReference type="Gene3D" id="1.10.10.60">
    <property type="entry name" value="Homeodomain-like"/>
    <property type="match status" value="1"/>
</dbReference>
<gene>
    <name evidence="5 6" type="primary">LOC115625741</name>
</gene>
<dbReference type="Proteomes" id="UP000504634">
    <property type="component" value="Unplaced"/>
</dbReference>
<accession>A0A6J2TJC3</accession>
<feature type="compositionally biased region" description="Basic and acidic residues" evidence="2">
    <location>
        <begin position="170"/>
        <end position="181"/>
    </location>
</feature>
<sequence>MSGSFVPINVPEWDVDKTKLFLTLYNSRKHEFRDPCIKKRDLWQEIISVMEKECDMHGLDPIKADRKFRNLKQKYDNLMDHAKKYGTTKTSWTYFREMQQIYCDSPSVAPYHSVSSYPSFEENDPKQETNMQGLNVECIIKEEQSRSSFCSDSASSSILSVGNNISALPPEKKRKMEEHRQPSMQEEENLDPDERRLEVLSGIRDALERANDIQAERNELLKEYIAIQSRNN</sequence>
<feature type="region of interest" description="Disordered" evidence="2">
    <location>
        <begin position="161"/>
        <end position="195"/>
    </location>
</feature>
<organism evidence="4 6">
    <name type="scientific">Drosophila lebanonensis</name>
    <name type="common">Fruit fly</name>
    <name type="synonym">Scaptodrosophila lebanonensis</name>
    <dbReference type="NCBI Taxonomy" id="7225"/>
    <lineage>
        <taxon>Eukaryota</taxon>
        <taxon>Metazoa</taxon>
        <taxon>Ecdysozoa</taxon>
        <taxon>Arthropoda</taxon>
        <taxon>Hexapoda</taxon>
        <taxon>Insecta</taxon>
        <taxon>Pterygota</taxon>
        <taxon>Neoptera</taxon>
        <taxon>Endopterygota</taxon>
        <taxon>Diptera</taxon>
        <taxon>Brachycera</taxon>
        <taxon>Muscomorpha</taxon>
        <taxon>Ephydroidea</taxon>
        <taxon>Drosophilidae</taxon>
        <taxon>Scaptodrosophila</taxon>
    </lineage>
</organism>
<dbReference type="InterPro" id="IPR044822">
    <property type="entry name" value="Myb_DNA-bind_4"/>
</dbReference>
<evidence type="ECO:0000259" key="3">
    <source>
        <dbReference type="Pfam" id="PF13837"/>
    </source>
</evidence>
<evidence type="ECO:0000313" key="6">
    <source>
        <dbReference type="RefSeq" id="XP_030376756.1"/>
    </source>
</evidence>
<dbReference type="GeneID" id="115625741"/>
<dbReference type="Pfam" id="PF13837">
    <property type="entry name" value="Myb_DNA-bind_4"/>
    <property type="match status" value="1"/>
</dbReference>
<feature type="coiled-coil region" evidence="1">
    <location>
        <begin position="203"/>
        <end position="230"/>
    </location>
</feature>
<dbReference type="OrthoDB" id="6346437at2759"/>